<dbReference type="WBParaSite" id="Csp11.Scaffold501.g2289.t1">
    <property type="protein sequence ID" value="Csp11.Scaffold501.g2289.t1"/>
    <property type="gene ID" value="Csp11.Scaffold501.g2289"/>
</dbReference>
<dbReference type="Proteomes" id="UP000095282">
    <property type="component" value="Unplaced"/>
</dbReference>
<accession>A0A1I7T4E9</accession>
<proteinExistence type="predicted"/>
<feature type="transmembrane region" description="Helical" evidence="1">
    <location>
        <begin position="229"/>
        <end position="252"/>
    </location>
</feature>
<feature type="transmembrane region" description="Helical" evidence="1">
    <location>
        <begin position="83"/>
        <end position="105"/>
    </location>
</feature>
<feature type="transmembrane region" description="Helical" evidence="1">
    <location>
        <begin position="203"/>
        <end position="223"/>
    </location>
</feature>
<dbReference type="STRING" id="1561998.A0A1I7T4E9"/>
<evidence type="ECO:0000256" key="1">
    <source>
        <dbReference type="SAM" id="Phobius"/>
    </source>
</evidence>
<evidence type="ECO:0000313" key="2">
    <source>
        <dbReference type="Proteomes" id="UP000095282"/>
    </source>
</evidence>
<organism evidence="2 3">
    <name type="scientific">Caenorhabditis tropicalis</name>
    <dbReference type="NCBI Taxonomy" id="1561998"/>
    <lineage>
        <taxon>Eukaryota</taxon>
        <taxon>Metazoa</taxon>
        <taxon>Ecdysozoa</taxon>
        <taxon>Nematoda</taxon>
        <taxon>Chromadorea</taxon>
        <taxon>Rhabditida</taxon>
        <taxon>Rhabditina</taxon>
        <taxon>Rhabditomorpha</taxon>
        <taxon>Rhabditoidea</taxon>
        <taxon>Rhabditidae</taxon>
        <taxon>Peloderinae</taxon>
        <taxon>Caenorhabditis</taxon>
    </lineage>
</organism>
<dbReference type="AlphaFoldDB" id="A0A1I7T4E9"/>
<name>A0A1I7T4E9_9PELO</name>
<keyword evidence="1" id="KW-0812">Transmembrane</keyword>
<feature type="transmembrane region" description="Helical" evidence="1">
    <location>
        <begin position="145"/>
        <end position="164"/>
    </location>
</feature>
<sequence>MAEISERYVEQFTTTVETMRRRVIAYYDGIFYLGRKVEKAAERLKEVAEPAAYDARDYVNQSLAESSPLESIETDTKNSLVEMYLGVSVILIGLAGGQLSGAYALTPIIEYFFDTSVVALLLIALPIFVFYNVRKNASLDDTERRSILFSSTLCFGILSGHLVGPRILSLAPSTLFVQPFLFALMFDNGIFPTPLPSLNRQSFFISFASFSVFIASLLASIVLGGFSTAVSLFHCVHATGLYLHFQVISQFIKDKNFLIAESQTAYLAATILLQSIFTLLFGYNPENNNNQFK</sequence>
<keyword evidence="2" id="KW-1185">Reference proteome</keyword>
<evidence type="ECO:0000313" key="3">
    <source>
        <dbReference type="WBParaSite" id="Csp11.Scaffold501.g2289.t1"/>
    </source>
</evidence>
<keyword evidence="1" id="KW-1133">Transmembrane helix</keyword>
<reference evidence="3" key="1">
    <citation type="submission" date="2016-11" db="UniProtKB">
        <authorList>
            <consortium name="WormBaseParasite"/>
        </authorList>
    </citation>
    <scope>IDENTIFICATION</scope>
</reference>
<feature type="transmembrane region" description="Helical" evidence="1">
    <location>
        <begin position="264"/>
        <end position="283"/>
    </location>
</feature>
<feature type="transmembrane region" description="Helical" evidence="1">
    <location>
        <begin position="111"/>
        <end position="133"/>
    </location>
</feature>
<keyword evidence="1" id="KW-0472">Membrane</keyword>
<protein>
    <submittedName>
        <fullName evidence="3">Uncharacterized protein</fullName>
    </submittedName>
</protein>
<dbReference type="eggNOG" id="ENOG502S2HB">
    <property type="taxonomic scope" value="Eukaryota"/>
</dbReference>